<evidence type="ECO:0000313" key="1">
    <source>
        <dbReference type="EMBL" id="CAE8627233.1"/>
    </source>
</evidence>
<comment type="caution">
    <text evidence="1">The sequence shown here is derived from an EMBL/GenBank/DDBJ whole genome shotgun (WGS) entry which is preliminary data.</text>
</comment>
<keyword evidence="2" id="KW-1185">Reference proteome</keyword>
<proteinExistence type="predicted"/>
<protein>
    <submittedName>
        <fullName evidence="1">Uncharacterized protein</fullName>
    </submittedName>
</protein>
<dbReference type="EMBL" id="CAJNNV010029129">
    <property type="protein sequence ID" value="CAE8627233.1"/>
    <property type="molecule type" value="Genomic_DNA"/>
</dbReference>
<sequence>MLLLDELQGTWVASRGETIVIDNGQVVLNGIQVTRGFALDGNAVVGFSIYNLKDVVRTGEKVEEVLWQSKFSEDDVQRWARVDQLEIDKRNADTNAKLLHRAAIAGGSSLPGSA</sequence>
<gene>
    <name evidence="1" type="ORF">PGLA1383_LOCUS44035</name>
</gene>
<name>A0A813GL12_POLGL</name>
<accession>A0A813GL12</accession>
<reference evidence="1" key="1">
    <citation type="submission" date="2021-02" db="EMBL/GenBank/DDBJ databases">
        <authorList>
            <person name="Dougan E. K."/>
            <person name="Rhodes N."/>
            <person name="Thang M."/>
            <person name="Chan C."/>
        </authorList>
    </citation>
    <scope>NUCLEOTIDE SEQUENCE</scope>
</reference>
<evidence type="ECO:0000313" key="2">
    <source>
        <dbReference type="Proteomes" id="UP000654075"/>
    </source>
</evidence>
<dbReference type="Proteomes" id="UP000654075">
    <property type="component" value="Unassembled WGS sequence"/>
</dbReference>
<dbReference type="AlphaFoldDB" id="A0A813GL12"/>
<organism evidence="1 2">
    <name type="scientific">Polarella glacialis</name>
    <name type="common">Dinoflagellate</name>
    <dbReference type="NCBI Taxonomy" id="89957"/>
    <lineage>
        <taxon>Eukaryota</taxon>
        <taxon>Sar</taxon>
        <taxon>Alveolata</taxon>
        <taxon>Dinophyceae</taxon>
        <taxon>Suessiales</taxon>
        <taxon>Suessiaceae</taxon>
        <taxon>Polarella</taxon>
    </lineage>
</organism>